<gene>
    <name evidence="9" type="primary">ispE</name>
    <name evidence="12" type="ORF">PROPAUS_1761</name>
</gene>
<evidence type="ECO:0000256" key="4">
    <source>
        <dbReference type="ARBA" id="ARBA00022679"/>
    </source>
</evidence>
<evidence type="ECO:0000256" key="2">
    <source>
        <dbReference type="ARBA" id="ARBA00012052"/>
    </source>
</evidence>
<reference evidence="13" key="1">
    <citation type="submission" date="2018-08" db="EMBL/GenBank/DDBJ databases">
        <authorList>
            <person name="Hornung B."/>
        </authorList>
    </citation>
    <scope>NUCLEOTIDE SEQUENCE [LARGE SCALE GENOMIC DNA]</scope>
</reference>
<dbReference type="AlphaFoldDB" id="A0A383S755"/>
<dbReference type="InterPro" id="IPR020568">
    <property type="entry name" value="Ribosomal_Su5_D2-typ_SF"/>
</dbReference>
<comment type="similarity">
    <text evidence="1 9">Belongs to the GHMP kinase family. IspE subfamily.</text>
</comment>
<dbReference type="EC" id="2.7.1.148" evidence="2 9"/>
<dbReference type="GO" id="GO:0016114">
    <property type="term" value="P:terpenoid biosynthetic process"/>
    <property type="evidence" value="ECO:0007669"/>
    <property type="project" value="UniProtKB-UniRule"/>
</dbReference>
<dbReference type="InterPro" id="IPR014721">
    <property type="entry name" value="Ribsml_uS5_D2-typ_fold_subgr"/>
</dbReference>
<dbReference type="InterPro" id="IPR006204">
    <property type="entry name" value="GHMP_kinase_N_dom"/>
</dbReference>
<dbReference type="NCBIfam" id="NF002870">
    <property type="entry name" value="PRK03188.1"/>
    <property type="match status" value="1"/>
</dbReference>
<dbReference type="InterPro" id="IPR004424">
    <property type="entry name" value="IspE"/>
</dbReference>
<feature type="active site" evidence="9">
    <location>
        <position position="163"/>
    </location>
</feature>
<dbReference type="InterPro" id="IPR013750">
    <property type="entry name" value="GHMP_kinase_C_dom"/>
</dbReference>
<evidence type="ECO:0000256" key="8">
    <source>
        <dbReference type="ARBA" id="ARBA00032554"/>
    </source>
</evidence>
<keyword evidence="13" id="KW-1185">Reference proteome</keyword>
<dbReference type="PIRSF" id="PIRSF010376">
    <property type="entry name" value="IspE"/>
    <property type="match status" value="1"/>
</dbReference>
<organism evidence="12 13">
    <name type="scientific">Propionibacterium australiense</name>
    <dbReference type="NCBI Taxonomy" id="119981"/>
    <lineage>
        <taxon>Bacteria</taxon>
        <taxon>Bacillati</taxon>
        <taxon>Actinomycetota</taxon>
        <taxon>Actinomycetes</taxon>
        <taxon>Propionibacteriales</taxon>
        <taxon>Propionibacteriaceae</taxon>
        <taxon>Propionibacterium</taxon>
    </lineage>
</organism>
<accession>A0A383S755</accession>
<dbReference type="PANTHER" id="PTHR43527:SF2">
    <property type="entry name" value="4-DIPHOSPHOCYTIDYL-2-C-METHYL-D-ERYTHRITOL KINASE, CHLOROPLASTIC"/>
    <property type="match status" value="1"/>
</dbReference>
<evidence type="ECO:0000256" key="6">
    <source>
        <dbReference type="ARBA" id="ARBA00022777"/>
    </source>
</evidence>
<feature type="active site" evidence="9">
    <location>
        <position position="34"/>
    </location>
</feature>
<dbReference type="Pfam" id="PF08544">
    <property type="entry name" value="GHMP_kinases_C"/>
    <property type="match status" value="1"/>
</dbReference>
<dbReference type="NCBIfam" id="TIGR00154">
    <property type="entry name" value="ispE"/>
    <property type="match status" value="1"/>
</dbReference>
<dbReference type="SUPFAM" id="SSF54211">
    <property type="entry name" value="Ribosomal protein S5 domain 2-like"/>
    <property type="match status" value="1"/>
</dbReference>
<evidence type="ECO:0000256" key="1">
    <source>
        <dbReference type="ARBA" id="ARBA00009684"/>
    </source>
</evidence>
<feature type="domain" description="GHMP kinase N-terminal" evidence="10">
    <location>
        <begin position="92"/>
        <end position="171"/>
    </location>
</feature>
<evidence type="ECO:0000313" key="12">
    <source>
        <dbReference type="EMBL" id="SYZ33808.1"/>
    </source>
</evidence>
<evidence type="ECO:0000256" key="9">
    <source>
        <dbReference type="HAMAP-Rule" id="MF_00061"/>
    </source>
</evidence>
<keyword evidence="5 9" id="KW-0547">Nucleotide-binding</keyword>
<dbReference type="Proteomes" id="UP000263928">
    <property type="component" value="Unassembled WGS sequence"/>
</dbReference>
<evidence type="ECO:0000256" key="3">
    <source>
        <dbReference type="ARBA" id="ARBA00017473"/>
    </source>
</evidence>
<evidence type="ECO:0000259" key="10">
    <source>
        <dbReference type="Pfam" id="PF00288"/>
    </source>
</evidence>
<evidence type="ECO:0000256" key="5">
    <source>
        <dbReference type="ARBA" id="ARBA00022741"/>
    </source>
</evidence>
<keyword evidence="7 9" id="KW-0067">ATP-binding</keyword>
<keyword evidence="4 9" id="KW-0808">Transferase</keyword>
<feature type="binding site" evidence="9">
    <location>
        <begin position="121"/>
        <end position="131"/>
    </location>
    <ligand>
        <name>ATP</name>
        <dbReference type="ChEBI" id="CHEBI:30616"/>
    </ligand>
</feature>
<dbReference type="Gene3D" id="3.30.230.10">
    <property type="match status" value="1"/>
</dbReference>
<comment type="pathway">
    <text evidence="9">Isoprenoid biosynthesis; isopentenyl diphosphate biosynthesis via DXP pathway; isopentenyl diphosphate from 1-deoxy-D-xylulose 5-phosphate: step 3/6.</text>
</comment>
<dbReference type="Gene3D" id="3.30.70.890">
    <property type="entry name" value="GHMP kinase, C-terminal domain"/>
    <property type="match status" value="1"/>
</dbReference>
<dbReference type="GO" id="GO:0005524">
    <property type="term" value="F:ATP binding"/>
    <property type="evidence" value="ECO:0007669"/>
    <property type="project" value="UniProtKB-UniRule"/>
</dbReference>
<comment type="catalytic activity">
    <reaction evidence="9">
        <text>4-CDP-2-C-methyl-D-erythritol + ATP = 4-CDP-2-C-methyl-D-erythritol 2-phosphate + ADP + H(+)</text>
        <dbReference type="Rhea" id="RHEA:18437"/>
        <dbReference type="ChEBI" id="CHEBI:15378"/>
        <dbReference type="ChEBI" id="CHEBI:30616"/>
        <dbReference type="ChEBI" id="CHEBI:57823"/>
        <dbReference type="ChEBI" id="CHEBI:57919"/>
        <dbReference type="ChEBI" id="CHEBI:456216"/>
        <dbReference type="EC" id="2.7.1.148"/>
    </reaction>
</comment>
<dbReference type="PANTHER" id="PTHR43527">
    <property type="entry name" value="4-DIPHOSPHOCYTIDYL-2-C-METHYL-D-ERYTHRITOL KINASE, CHLOROPLASTIC"/>
    <property type="match status" value="1"/>
</dbReference>
<proteinExistence type="inferred from homology"/>
<evidence type="ECO:0000256" key="7">
    <source>
        <dbReference type="ARBA" id="ARBA00022840"/>
    </source>
</evidence>
<sequence>MNDESHGRSAVLPRSGHPGPVPAVRQVRVGAPAKINLTLRVAARGGDGFHRLSTVFHAVSLGDVLHLTDQPGRISVTTRGEHARHVADDATNLAVRAAAAVRDRLGAPGLGAHIEIDKDIPVAGGMAGGSADGAAALVGAARLWGLDVGDEELFDLAAGLGSDMPFSLLGGTALGTGRGERLEPLECGSPLHWVLAAARHGLSTPTVYGRFDERVAAGTSVPMGADHTRPTELIDALARGDAETVAAWLVNDLQPAALDLYPGLAGTLAAGRDAGALAGLVSGSGPTCVFLCADRPAAQQVADALGSAPEVSVVRTATGAAPGALVSCQATT</sequence>
<evidence type="ECO:0000313" key="13">
    <source>
        <dbReference type="Proteomes" id="UP000263928"/>
    </source>
</evidence>
<dbReference type="HAMAP" id="MF_00061">
    <property type="entry name" value="IspE"/>
    <property type="match status" value="1"/>
</dbReference>
<dbReference type="GO" id="GO:0050515">
    <property type="term" value="F:4-(cytidine 5'-diphospho)-2-C-methyl-D-erythritol kinase activity"/>
    <property type="evidence" value="ECO:0007669"/>
    <property type="project" value="UniProtKB-UniRule"/>
</dbReference>
<dbReference type="UniPathway" id="UPA00056">
    <property type="reaction ID" value="UER00094"/>
</dbReference>
<dbReference type="SUPFAM" id="SSF55060">
    <property type="entry name" value="GHMP Kinase, C-terminal domain"/>
    <property type="match status" value="1"/>
</dbReference>
<evidence type="ECO:0000259" key="11">
    <source>
        <dbReference type="Pfam" id="PF08544"/>
    </source>
</evidence>
<dbReference type="Pfam" id="PF00288">
    <property type="entry name" value="GHMP_kinases_N"/>
    <property type="match status" value="1"/>
</dbReference>
<dbReference type="InterPro" id="IPR036554">
    <property type="entry name" value="GHMP_kinase_C_sf"/>
</dbReference>
<dbReference type="GO" id="GO:0019288">
    <property type="term" value="P:isopentenyl diphosphate biosynthetic process, methylerythritol 4-phosphate pathway"/>
    <property type="evidence" value="ECO:0007669"/>
    <property type="project" value="UniProtKB-UniRule"/>
</dbReference>
<protein>
    <recommendedName>
        <fullName evidence="3 9">4-diphosphocytidyl-2-C-methyl-D-erythritol kinase</fullName>
        <shortName evidence="9">CMK</shortName>
        <ecNumber evidence="2 9">2.7.1.148</ecNumber>
    </recommendedName>
    <alternativeName>
        <fullName evidence="8 9">4-(cytidine-5'-diphospho)-2-C-methyl-D-erythritol kinase</fullName>
    </alternativeName>
</protein>
<keyword evidence="9" id="KW-0414">Isoprene biosynthesis</keyword>
<dbReference type="EMBL" id="UNQJ01000013">
    <property type="protein sequence ID" value="SYZ33808.1"/>
    <property type="molecule type" value="Genomic_DNA"/>
</dbReference>
<name>A0A383S755_9ACTN</name>
<keyword evidence="6 9" id="KW-0418">Kinase</keyword>
<comment type="function">
    <text evidence="9">Catalyzes the phosphorylation of the position 2 hydroxy group of 4-diphosphocytidyl-2C-methyl-D-erythritol.</text>
</comment>
<feature type="domain" description="GHMP kinase C-terminal" evidence="11">
    <location>
        <begin position="233"/>
        <end position="307"/>
    </location>
</feature>